<dbReference type="AlphaFoldDB" id="A0A5B7JP29"/>
<dbReference type="Gene3D" id="2.40.70.10">
    <property type="entry name" value="Acid Proteases"/>
    <property type="match status" value="1"/>
</dbReference>
<name>A0A5B7JP29_PORTR</name>
<organism evidence="1 2">
    <name type="scientific">Portunus trituberculatus</name>
    <name type="common">Swimming crab</name>
    <name type="synonym">Neptunus trituberculatus</name>
    <dbReference type="NCBI Taxonomy" id="210409"/>
    <lineage>
        <taxon>Eukaryota</taxon>
        <taxon>Metazoa</taxon>
        <taxon>Ecdysozoa</taxon>
        <taxon>Arthropoda</taxon>
        <taxon>Crustacea</taxon>
        <taxon>Multicrustacea</taxon>
        <taxon>Malacostraca</taxon>
        <taxon>Eumalacostraca</taxon>
        <taxon>Eucarida</taxon>
        <taxon>Decapoda</taxon>
        <taxon>Pleocyemata</taxon>
        <taxon>Brachyura</taxon>
        <taxon>Eubrachyura</taxon>
        <taxon>Portunoidea</taxon>
        <taxon>Portunidae</taxon>
        <taxon>Portuninae</taxon>
        <taxon>Portunus</taxon>
    </lineage>
</organism>
<keyword evidence="2" id="KW-1185">Reference proteome</keyword>
<dbReference type="Proteomes" id="UP000324222">
    <property type="component" value="Unassembled WGS sequence"/>
</dbReference>
<protein>
    <submittedName>
        <fullName evidence="1">Uncharacterized protein</fullName>
    </submittedName>
</protein>
<dbReference type="EMBL" id="VSRR010114607">
    <property type="protein sequence ID" value="MPC98560.1"/>
    <property type="molecule type" value="Genomic_DNA"/>
</dbReference>
<accession>A0A5B7JP29</accession>
<dbReference type="InterPro" id="IPR021109">
    <property type="entry name" value="Peptidase_aspartic_dom_sf"/>
</dbReference>
<reference evidence="1 2" key="1">
    <citation type="submission" date="2019-05" db="EMBL/GenBank/DDBJ databases">
        <title>Another draft genome of Portunus trituberculatus and its Hox gene families provides insights of decapod evolution.</title>
        <authorList>
            <person name="Jeong J.-H."/>
            <person name="Song I."/>
            <person name="Kim S."/>
            <person name="Choi T."/>
            <person name="Kim D."/>
            <person name="Ryu S."/>
            <person name="Kim W."/>
        </authorList>
    </citation>
    <scope>NUCLEOTIDE SEQUENCE [LARGE SCALE GENOMIC DNA]</scope>
    <source>
        <tissue evidence="1">Muscle</tissue>
    </source>
</reference>
<sequence length="74" mass="8466">MSLQGPVNARGRVGGVEEDMPVFVADLDEECLLGYDYLTRMDACVDFRQKRMMVRGHDVPFRCEVRRAEVVTTK</sequence>
<comment type="caution">
    <text evidence="1">The sequence shown here is derived from an EMBL/GenBank/DDBJ whole genome shotgun (WGS) entry which is preliminary data.</text>
</comment>
<evidence type="ECO:0000313" key="1">
    <source>
        <dbReference type="EMBL" id="MPC98560.1"/>
    </source>
</evidence>
<proteinExistence type="predicted"/>
<gene>
    <name evidence="1" type="ORF">E2C01_093934</name>
</gene>
<evidence type="ECO:0000313" key="2">
    <source>
        <dbReference type="Proteomes" id="UP000324222"/>
    </source>
</evidence>